<protein>
    <submittedName>
        <fullName evidence="10">MFS general substrate transporter</fullName>
    </submittedName>
</protein>
<evidence type="ECO:0000313" key="11">
    <source>
        <dbReference type="Proteomes" id="UP001232148"/>
    </source>
</evidence>
<feature type="transmembrane region" description="Helical" evidence="8">
    <location>
        <begin position="342"/>
        <end position="360"/>
    </location>
</feature>
<evidence type="ECO:0000256" key="5">
    <source>
        <dbReference type="ARBA" id="ARBA00022989"/>
    </source>
</evidence>
<comment type="similarity">
    <text evidence="2">Belongs to the major facilitator superfamily. TCR/Tet family.</text>
</comment>
<dbReference type="GO" id="GO:0005886">
    <property type="term" value="C:plasma membrane"/>
    <property type="evidence" value="ECO:0007669"/>
    <property type="project" value="TreeGrafter"/>
</dbReference>
<dbReference type="AlphaFoldDB" id="A0AAD9LWF1"/>
<dbReference type="Proteomes" id="UP001232148">
    <property type="component" value="Unassembled WGS sequence"/>
</dbReference>
<feature type="transmembrane region" description="Helical" evidence="8">
    <location>
        <begin position="101"/>
        <end position="120"/>
    </location>
</feature>
<organism evidence="10 11">
    <name type="scientific">Colletotrichum zoysiae</name>
    <dbReference type="NCBI Taxonomy" id="1216348"/>
    <lineage>
        <taxon>Eukaryota</taxon>
        <taxon>Fungi</taxon>
        <taxon>Dikarya</taxon>
        <taxon>Ascomycota</taxon>
        <taxon>Pezizomycotina</taxon>
        <taxon>Sordariomycetes</taxon>
        <taxon>Hypocreomycetidae</taxon>
        <taxon>Glomerellales</taxon>
        <taxon>Glomerellaceae</taxon>
        <taxon>Colletotrichum</taxon>
        <taxon>Colletotrichum graminicola species complex</taxon>
    </lineage>
</organism>
<dbReference type="EMBL" id="MU842956">
    <property type="protein sequence ID" value="KAK2024716.1"/>
    <property type="molecule type" value="Genomic_DNA"/>
</dbReference>
<evidence type="ECO:0000256" key="7">
    <source>
        <dbReference type="SAM" id="MobiDB-lite"/>
    </source>
</evidence>
<evidence type="ECO:0000256" key="2">
    <source>
        <dbReference type="ARBA" id="ARBA00007520"/>
    </source>
</evidence>
<gene>
    <name evidence="10" type="ORF">LX32DRAFT_675815</name>
</gene>
<dbReference type="Pfam" id="PF07690">
    <property type="entry name" value="MFS_1"/>
    <property type="match status" value="1"/>
</dbReference>
<evidence type="ECO:0000313" key="10">
    <source>
        <dbReference type="EMBL" id="KAK2024716.1"/>
    </source>
</evidence>
<feature type="transmembrane region" description="Helical" evidence="8">
    <location>
        <begin position="230"/>
        <end position="256"/>
    </location>
</feature>
<evidence type="ECO:0000256" key="8">
    <source>
        <dbReference type="SAM" id="Phobius"/>
    </source>
</evidence>
<comment type="subcellular location">
    <subcellularLocation>
        <location evidence="1">Membrane</location>
        <topology evidence="1">Multi-pass membrane protein</topology>
    </subcellularLocation>
</comment>
<feature type="transmembrane region" description="Helical" evidence="8">
    <location>
        <begin position="367"/>
        <end position="390"/>
    </location>
</feature>
<feature type="compositionally biased region" description="Polar residues" evidence="7">
    <location>
        <begin position="1"/>
        <end position="14"/>
    </location>
</feature>
<keyword evidence="5 8" id="KW-1133">Transmembrane helix</keyword>
<feature type="transmembrane region" description="Helical" evidence="8">
    <location>
        <begin position="35"/>
        <end position="59"/>
    </location>
</feature>
<keyword evidence="11" id="KW-1185">Reference proteome</keyword>
<feature type="transmembrane region" description="Helical" evidence="8">
    <location>
        <begin position="436"/>
        <end position="458"/>
    </location>
</feature>
<feature type="transmembrane region" description="Helical" evidence="8">
    <location>
        <begin position="159"/>
        <end position="178"/>
    </location>
</feature>
<feature type="transmembrane region" description="Helical" evidence="8">
    <location>
        <begin position="190"/>
        <end position="209"/>
    </location>
</feature>
<feature type="transmembrane region" description="Helical" evidence="8">
    <location>
        <begin position="396"/>
        <end position="424"/>
    </location>
</feature>
<dbReference type="SUPFAM" id="SSF103473">
    <property type="entry name" value="MFS general substrate transporter"/>
    <property type="match status" value="1"/>
</dbReference>
<evidence type="ECO:0000256" key="1">
    <source>
        <dbReference type="ARBA" id="ARBA00004141"/>
    </source>
</evidence>
<feature type="transmembrane region" description="Helical" evidence="8">
    <location>
        <begin position="262"/>
        <end position="286"/>
    </location>
</feature>
<dbReference type="Gene3D" id="1.20.1250.20">
    <property type="entry name" value="MFS general substrate transporter like domains"/>
    <property type="match status" value="2"/>
</dbReference>
<keyword evidence="6 8" id="KW-0472">Membrane</keyword>
<feature type="transmembrane region" description="Helical" evidence="8">
    <location>
        <begin position="508"/>
        <end position="526"/>
    </location>
</feature>
<feature type="domain" description="Major facilitator superfamily (MFS) profile" evidence="9">
    <location>
        <begin position="32"/>
        <end position="531"/>
    </location>
</feature>
<dbReference type="PROSITE" id="PS50850">
    <property type="entry name" value="MFS"/>
    <property type="match status" value="1"/>
</dbReference>
<proteinExistence type="inferred from homology"/>
<keyword evidence="3" id="KW-0813">Transport</keyword>
<dbReference type="InterPro" id="IPR011701">
    <property type="entry name" value="MFS"/>
</dbReference>
<feature type="transmembrane region" description="Helical" evidence="8">
    <location>
        <begin position="126"/>
        <end position="147"/>
    </location>
</feature>
<sequence length="535" mass="57093">MSETSPEKSSTANNESSETPTAPAPPRRLRGWKWVVAYGSILSTTFLFALDNTIVAAIQPAILESLGRLELLPWISVSFAVGSTPILPWGKCFGIFSVKKLFLLHILIFEIGSAICGAAPNMTAMVIGRVIAGLGGSGMYSGALTYIAMLTTEMERSRYVAGVSAVWGLGSVLGPVIGGGFSESSATWRWAFYINLVIGGVFSPAYLLLLPDICLQPGKTLAQKLRMIDWTGVVIFLGGAVCFTMAIAFSGLVYPWSSGSAIALWVMTGALLLATIAVTIWHPFVPKVNRLIPAEFFRNTELLNLQVQMYLVSGIFLAAVYYIPLFFAFAKGDGSLQAGVRLLPFVCFLVAGAVANGIVMPKTGYYMPWYTGGSTLMLIGCALMVTVSASTSVANIYGYTLLVGAGSGAYLAAGISVTQALVPVEDVPNAVGLQAIAQVLGSVTFLSVSGNLLFNFAVRYLTPVLPPGTQPAFILDLIAGPHSHAFRTLEPDVRLRVVDGIARTMRNIWTFYLAASALSFILSLLLRKASDEMLC</sequence>
<evidence type="ECO:0000256" key="6">
    <source>
        <dbReference type="ARBA" id="ARBA00023136"/>
    </source>
</evidence>
<dbReference type="GO" id="GO:0022857">
    <property type="term" value="F:transmembrane transporter activity"/>
    <property type="evidence" value="ECO:0007669"/>
    <property type="project" value="InterPro"/>
</dbReference>
<reference evidence="10" key="1">
    <citation type="submission" date="2021-06" db="EMBL/GenBank/DDBJ databases">
        <title>Comparative genomics, transcriptomics and evolutionary studies reveal genomic signatures of adaptation to plant cell wall in hemibiotrophic fungi.</title>
        <authorList>
            <consortium name="DOE Joint Genome Institute"/>
            <person name="Baroncelli R."/>
            <person name="Diaz J.F."/>
            <person name="Benocci T."/>
            <person name="Peng M."/>
            <person name="Battaglia E."/>
            <person name="Haridas S."/>
            <person name="Andreopoulos W."/>
            <person name="Labutti K."/>
            <person name="Pangilinan J."/>
            <person name="Floch G.L."/>
            <person name="Makela M.R."/>
            <person name="Henrissat B."/>
            <person name="Grigoriev I.V."/>
            <person name="Crouch J.A."/>
            <person name="De Vries R.P."/>
            <person name="Sukno S.A."/>
            <person name="Thon M.R."/>
        </authorList>
    </citation>
    <scope>NUCLEOTIDE SEQUENCE</scope>
    <source>
        <strain evidence="10">MAFF235873</strain>
    </source>
</reference>
<keyword evidence="4 8" id="KW-0812">Transmembrane</keyword>
<dbReference type="PANTHER" id="PTHR23501">
    <property type="entry name" value="MAJOR FACILITATOR SUPERFAMILY"/>
    <property type="match status" value="1"/>
</dbReference>
<comment type="caution">
    <text evidence="10">The sequence shown here is derived from an EMBL/GenBank/DDBJ whole genome shotgun (WGS) entry which is preliminary data.</text>
</comment>
<feature type="region of interest" description="Disordered" evidence="7">
    <location>
        <begin position="1"/>
        <end position="25"/>
    </location>
</feature>
<evidence type="ECO:0000256" key="3">
    <source>
        <dbReference type="ARBA" id="ARBA00022448"/>
    </source>
</evidence>
<dbReference type="InterPro" id="IPR036259">
    <property type="entry name" value="MFS_trans_sf"/>
</dbReference>
<evidence type="ECO:0000256" key="4">
    <source>
        <dbReference type="ARBA" id="ARBA00022692"/>
    </source>
</evidence>
<evidence type="ECO:0000259" key="9">
    <source>
        <dbReference type="PROSITE" id="PS50850"/>
    </source>
</evidence>
<feature type="transmembrane region" description="Helical" evidence="8">
    <location>
        <begin position="307"/>
        <end position="330"/>
    </location>
</feature>
<name>A0AAD9LWF1_9PEZI</name>
<accession>A0AAD9LWF1</accession>
<dbReference type="InterPro" id="IPR020846">
    <property type="entry name" value="MFS_dom"/>
</dbReference>
<dbReference type="PANTHER" id="PTHR23501:SF12">
    <property type="entry name" value="MAJOR FACILITATOR SUPERFAMILY (MFS) PROFILE DOMAIN-CONTAINING PROTEIN-RELATED"/>
    <property type="match status" value="1"/>
</dbReference>